<evidence type="ECO:0000313" key="2">
    <source>
        <dbReference type="Proteomes" id="UP001358614"/>
    </source>
</evidence>
<dbReference type="GeneID" id="91104611"/>
<gene>
    <name evidence="1" type="ORF">V865_005810</name>
</gene>
<evidence type="ECO:0008006" key="3">
    <source>
        <dbReference type="Google" id="ProtNLM"/>
    </source>
</evidence>
<protein>
    <recommendedName>
        <fullName evidence="3">F-box domain-containing protein</fullName>
    </recommendedName>
</protein>
<name>A0AAX4KND7_9TREE</name>
<dbReference type="KEGG" id="ker:91104611"/>
<sequence>MNCPLKGQDTFPNEIWEPILHHLNHMDQPSLLECVRTCSKLATIGKVILSRNLVLRPDLRLDLRPKKSIRHRRSKKVIQEEAQDELDSDPEEDIKIELMEQTTFLTVHSHKESLCRHNYKVYPNVKTLKLIFKPRSTPYHQSPLYSPYAGQPIECYLLKNLRPTRVILDDFTIGLSAFDCEGIPRGLYRDVEELILRCGPIPVNDLRMHKMERFPMGLTSGNLKKLEIILPPRDGRLENTKYHQTNQNMFNLARFLLSVRPGIASIVIVNLGGYLPGTANTNGPWNHPYDLDLGCTVRFIRMEEYLWKVNWYGVLRLGEVQKWIPYLV</sequence>
<dbReference type="Proteomes" id="UP001358614">
    <property type="component" value="Chromosome 1"/>
</dbReference>
<dbReference type="EMBL" id="CP144089">
    <property type="protein sequence ID" value="WWD07708.1"/>
    <property type="molecule type" value="Genomic_DNA"/>
</dbReference>
<dbReference type="RefSeq" id="XP_066085675.1">
    <property type="nucleotide sequence ID" value="XM_066229578.1"/>
</dbReference>
<accession>A0AAX4KND7</accession>
<proteinExistence type="predicted"/>
<reference evidence="1 2" key="1">
    <citation type="submission" date="2024-01" db="EMBL/GenBank/DDBJ databases">
        <title>Comparative genomics of Cryptococcus and Kwoniella reveals pathogenesis evolution and contrasting modes of karyotype evolution via chromosome fusion or intercentromeric recombination.</title>
        <authorList>
            <person name="Coelho M.A."/>
            <person name="David-Palma M."/>
            <person name="Shea T."/>
            <person name="Bowers K."/>
            <person name="McGinley-Smith S."/>
            <person name="Mohammad A.W."/>
            <person name="Gnirke A."/>
            <person name="Yurkov A.M."/>
            <person name="Nowrousian M."/>
            <person name="Sun S."/>
            <person name="Cuomo C.A."/>
            <person name="Heitman J."/>
        </authorList>
    </citation>
    <scope>NUCLEOTIDE SEQUENCE [LARGE SCALE GENOMIC DNA]</scope>
    <source>
        <strain evidence="1 2">PYCC6329</strain>
    </source>
</reference>
<evidence type="ECO:0000313" key="1">
    <source>
        <dbReference type="EMBL" id="WWD07708.1"/>
    </source>
</evidence>
<dbReference type="AlphaFoldDB" id="A0AAX4KND7"/>
<keyword evidence="2" id="KW-1185">Reference proteome</keyword>
<organism evidence="1 2">
    <name type="scientific">Kwoniella europaea PYCC6329</name>
    <dbReference type="NCBI Taxonomy" id="1423913"/>
    <lineage>
        <taxon>Eukaryota</taxon>
        <taxon>Fungi</taxon>
        <taxon>Dikarya</taxon>
        <taxon>Basidiomycota</taxon>
        <taxon>Agaricomycotina</taxon>
        <taxon>Tremellomycetes</taxon>
        <taxon>Tremellales</taxon>
        <taxon>Cryptococcaceae</taxon>
        <taxon>Kwoniella</taxon>
    </lineage>
</organism>